<dbReference type="GO" id="GO:0016020">
    <property type="term" value="C:membrane"/>
    <property type="evidence" value="ECO:0007669"/>
    <property type="project" value="UniProtKB-SubCell"/>
</dbReference>
<keyword evidence="11" id="KW-1185">Reference proteome</keyword>
<keyword evidence="5 8" id="KW-1133">Transmembrane helix</keyword>
<feature type="transmembrane region" description="Helical" evidence="8">
    <location>
        <begin position="293"/>
        <end position="317"/>
    </location>
</feature>
<proteinExistence type="predicted"/>
<feature type="transmembrane region" description="Helical" evidence="8">
    <location>
        <begin position="109"/>
        <end position="126"/>
    </location>
</feature>
<comment type="subcellular location">
    <subcellularLocation>
        <location evidence="1">Membrane</location>
        <topology evidence="1">Multi-pass membrane protein</topology>
    </subcellularLocation>
</comment>
<dbReference type="PANTHER" id="PTHR43562">
    <property type="entry name" value="NAPA-TYPE SODIUM/HYDROGEN ANTIPORTER"/>
    <property type="match status" value="1"/>
</dbReference>
<keyword evidence="7 8" id="KW-0472">Membrane</keyword>
<feature type="transmembrane region" description="Helical" evidence="8">
    <location>
        <begin position="86"/>
        <end position="103"/>
    </location>
</feature>
<keyword evidence="2" id="KW-0813">Transport</keyword>
<gene>
    <name evidence="10" type="ORF">SAMN05660197_0258</name>
</gene>
<feature type="transmembrane region" description="Helical" evidence="8">
    <location>
        <begin position="138"/>
        <end position="161"/>
    </location>
</feature>
<dbReference type="Pfam" id="PF00999">
    <property type="entry name" value="Na_H_Exchanger"/>
    <property type="match status" value="1"/>
</dbReference>
<evidence type="ECO:0000256" key="6">
    <source>
        <dbReference type="ARBA" id="ARBA00023065"/>
    </source>
</evidence>
<dbReference type="GO" id="GO:1902600">
    <property type="term" value="P:proton transmembrane transport"/>
    <property type="evidence" value="ECO:0007669"/>
    <property type="project" value="InterPro"/>
</dbReference>
<sequence length="384" mass="43293">MNEIAIITTISLIIFSSPFLAKFTKLPTSVIEIALGTLFGTWGFLHHVPLFELVAEFGFLYLMFLAGLEVDLKKILAIDKKTLKKGFLYIGALYLLSFLLVKNLGFENIFIAIFPLISVGLIAALRKEYGKNYTWLNLSIAIGSLGEVVSIAILTIISTGLEFGFGTEFYKKIFILSLFLLLVLGAFKLLQVLFWWYPEIKTTLMPKIDNEEQDIRLSMALFFLFISLMLYLHLEVAFGAFIAGIFIATFFEHKRSLPHKLSSFGFGFLVPIFFIYTGSSFKIASLLVSDISYSALLIAAIMICIRIIAAFVFYDIMKLKEQILFALSHSMPLTLLVAIATIALHTKFIDESEYMAFILASIIEVLFTMITIRLIIRFSGNISR</sequence>
<dbReference type="Proteomes" id="UP000192602">
    <property type="component" value="Unassembled WGS sequence"/>
</dbReference>
<keyword evidence="6" id="KW-0406">Ion transport</keyword>
<dbReference type="RefSeq" id="WP_084274784.1">
    <property type="nucleotide sequence ID" value="NZ_AP026671.1"/>
</dbReference>
<feature type="transmembrane region" description="Helical" evidence="8">
    <location>
        <begin position="323"/>
        <end position="344"/>
    </location>
</feature>
<dbReference type="EMBL" id="FWWZ01000001">
    <property type="protein sequence ID" value="SMC08506.1"/>
    <property type="molecule type" value="Genomic_DNA"/>
</dbReference>
<dbReference type="InterPro" id="IPR038770">
    <property type="entry name" value="Na+/solute_symporter_sf"/>
</dbReference>
<dbReference type="PANTHER" id="PTHR43562:SF1">
    <property type="entry name" value="NA(+)_H(+) ANTIPORTER YJBQ-RELATED"/>
    <property type="match status" value="1"/>
</dbReference>
<name>A0A1W1WQJ6_9BACT</name>
<accession>A0A1W1WQJ6</accession>
<dbReference type="InterPro" id="IPR006153">
    <property type="entry name" value="Cation/H_exchanger_TM"/>
</dbReference>
<dbReference type="OrthoDB" id="9793589at2"/>
<evidence type="ECO:0000256" key="7">
    <source>
        <dbReference type="ARBA" id="ARBA00023136"/>
    </source>
</evidence>
<protein>
    <submittedName>
        <fullName evidence="10">Transporter, CPA2 family</fullName>
    </submittedName>
</protein>
<dbReference type="Gene3D" id="1.20.1530.20">
    <property type="match status" value="1"/>
</dbReference>
<evidence type="ECO:0000256" key="8">
    <source>
        <dbReference type="SAM" id="Phobius"/>
    </source>
</evidence>
<evidence type="ECO:0000256" key="5">
    <source>
        <dbReference type="ARBA" id="ARBA00022989"/>
    </source>
</evidence>
<keyword evidence="3" id="KW-0050">Antiport</keyword>
<evidence type="ECO:0000256" key="3">
    <source>
        <dbReference type="ARBA" id="ARBA00022449"/>
    </source>
</evidence>
<evidence type="ECO:0000313" key="10">
    <source>
        <dbReference type="EMBL" id="SMC08506.1"/>
    </source>
</evidence>
<reference evidence="11" key="1">
    <citation type="submission" date="2017-04" db="EMBL/GenBank/DDBJ databases">
        <authorList>
            <person name="Varghese N."/>
            <person name="Submissions S."/>
        </authorList>
    </citation>
    <scope>NUCLEOTIDE SEQUENCE [LARGE SCALE GENOMIC DNA]</scope>
    <source>
        <strain evidence="11">DSM 16512</strain>
    </source>
</reference>
<feature type="transmembrane region" description="Helical" evidence="8">
    <location>
        <begin position="45"/>
        <end position="65"/>
    </location>
</feature>
<evidence type="ECO:0000256" key="1">
    <source>
        <dbReference type="ARBA" id="ARBA00004141"/>
    </source>
</evidence>
<dbReference type="GO" id="GO:0015297">
    <property type="term" value="F:antiporter activity"/>
    <property type="evidence" value="ECO:0007669"/>
    <property type="project" value="UniProtKB-KW"/>
</dbReference>
<feature type="transmembrane region" description="Helical" evidence="8">
    <location>
        <begin position="218"/>
        <end position="251"/>
    </location>
</feature>
<feature type="domain" description="Cation/H+ exchanger transmembrane" evidence="9">
    <location>
        <begin position="12"/>
        <end position="374"/>
    </location>
</feature>
<feature type="transmembrane region" description="Helical" evidence="8">
    <location>
        <begin position="173"/>
        <end position="197"/>
    </location>
</feature>
<dbReference type="AlphaFoldDB" id="A0A1W1WQJ6"/>
<organism evidence="10 11">
    <name type="scientific">Nitratiruptor tergarcus DSM 16512</name>
    <dbReference type="NCBI Taxonomy" id="1069081"/>
    <lineage>
        <taxon>Bacteria</taxon>
        <taxon>Pseudomonadati</taxon>
        <taxon>Campylobacterota</taxon>
        <taxon>Epsilonproteobacteria</taxon>
        <taxon>Nautiliales</taxon>
        <taxon>Nitratiruptoraceae</taxon>
        <taxon>Nitratiruptor</taxon>
    </lineage>
</organism>
<evidence type="ECO:0000259" key="9">
    <source>
        <dbReference type="Pfam" id="PF00999"/>
    </source>
</evidence>
<evidence type="ECO:0000256" key="2">
    <source>
        <dbReference type="ARBA" id="ARBA00022448"/>
    </source>
</evidence>
<feature type="transmembrane region" description="Helical" evidence="8">
    <location>
        <begin position="356"/>
        <end position="376"/>
    </location>
</feature>
<keyword evidence="4 8" id="KW-0812">Transmembrane</keyword>
<evidence type="ECO:0000313" key="11">
    <source>
        <dbReference type="Proteomes" id="UP000192602"/>
    </source>
</evidence>
<feature type="transmembrane region" description="Helical" evidence="8">
    <location>
        <begin position="263"/>
        <end position="281"/>
    </location>
</feature>
<dbReference type="STRING" id="1069081.SAMN05660197_0258"/>
<evidence type="ECO:0000256" key="4">
    <source>
        <dbReference type="ARBA" id="ARBA00022692"/>
    </source>
</evidence>